<evidence type="ECO:0000256" key="3">
    <source>
        <dbReference type="ARBA" id="ARBA00022989"/>
    </source>
</evidence>
<keyword evidence="2 6" id="KW-0812">Transmembrane</keyword>
<dbReference type="GO" id="GO:0016020">
    <property type="term" value="C:membrane"/>
    <property type="evidence" value="ECO:0007669"/>
    <property type="project" value="UniProtKB-SubCell"/>
</dbReference>
<feature type="transmembrane region" description="Helical" evidence="6">
    <location>
        <begin position="365"/>
        <end position="388"/>
    </location>
</feature>
<feature type="transmembrane region" description="Helical" evidence="6">
    <location>
        <begin position="321"/>
        <end position="345"/>
    </location>
</feature>
<keyword evidence="3 6" id="KW-1133">Transmembrane helix</keyword>
<dbReference type="InterPro" id="IPR020846">
    <property type="entry name" value="MFS_dom"/>
</dbReference>
<proteinExistence type="inferred from homology"/>
<name>A0AA39Z4B0_9PEZI</name>
<dbReference type="AlphaFoldDB" id="A0AA39Z4B0"/>
<comment type="caution">
    <text evidence="8">The sequence shown here is derived from an EMBL/GenBank/DDBJ whole genome shotgun (WGS) entry which is preliminary data.</text>
</comment>
<feature type="transmembrane region" description="Helical" evidence="6">
    <location>
        <begin position="243"/>
        <end position="262"/>
    </location>
</feature>
<feature type="transmembrane region" description="Helical" evidence="6">
    <location>
        <begin position="125"/>
        <end position="143"/>
    </location>
</feature>
<keyword evidence="4 6" id="KW-0472">Membrane</keyword>
<dbReference type="Proteomes" id="UP001174997">
    <property type="component" value="Unassembled WGS sequence"/>
</dbReference>
<feature type="transmembrane region" description="Helical" evidence="6">
    <location>
        <begin position="467"/>
        <end position="487"/>
    </location>
</feature>
<evidence type="ECO:0000256" key="4">
    <source>
        <dbReference type="ARBA" id="ARBA00023136"/>
    </source>
</evidence>
<accession>A0AA39Z4B0</accession>
<evidence type="ECO:0000313" key="8">
    <source>
        <dbReference type="EMBL" id="KAK0663916.1"/>
    </source>
</evidence>
<dbReference type="EMBL" id="JAULSY010000126">
    <property type="protein sequence ID" value="KAK0663916.1"/>
    <property type="molecule type" value="Genomic_DNA"/>
</dbReference>
<feature type="transmembrane region" description="Helical" evidence="6">
    <location>
        <begin position="82"/>
        <end position="105"/>
    </location>
</feature>
<evidence type="ECO:0000259" key="7">
    <source>
        <dbReference type="PROSITE" id="PS50850"/>
    </source>
</evidence>
<evidence type="ECO:0000256" key="2">
    <source>
        <dbReference type="ARBA" id="ARBA00022692"/>
    </source>
</evidence>
<dbReference type="Pfam" id="PF07690">
    <property type="entry name" value="MFS_1"/>
    <property type="match status" value="1"/>
</dbReference>
<dbReference type="Gene3D" id="1.20.1720.10">
    <property type="entry name" value="Multidrug resistance protein D"/>
    <property type="match status" value="1"/>
</dbReference>
<feature type="transmembrane region" description="Helical" evidence="6">
    <location>
        <begin position="155"/>
        <end position="174"/>
    </location>
</feature>
<dbReference type="GO" id="GO:0022857">
    <property type="term" value="F:transmembrane transporter activity"/>
    <property type="evidence" value="ECO:0007669"/>
    <property type="project" value="InterPro"/>
</dbReference>
<dbReference type="SUPFAM" id="SSF103473">
    <property type="entry name" value="MFS general substrate transporter"/>
    <property type="match status" value="1"/>
</dbReference>
<sequence length="538" mass="58651">MSVRLGTPETQPLLISVTDEGHHYHTCLPATSDSPVDSADEDEAFLQSHNHHNRGSHEPIIVDFDPSGDPENPLEWPTPFKWAIVTILAFMAFTVTMTCISLVPLATEIVADLSPPGSTPSKSSSVLLVTIWELGEAAGPLFIAPLSEMYGRYPVMNVCNIIFILATIMTATSQSVTSLVVARMLTGCVVAGNVLNPAIVGDMFISEQRGSPVSLVYLAPLVGGAVAPLIGSAVAEMIGWRKVIWMTAGLASLGELMFLLCFRETYKVAILRKRAKRWGNGYKTAVDYEEEVKHRMEGEQKGLTGQPGLWKKLGDAVMRPAHVLFGSGVLMAMSFFGAVVFAFYYVMSTTLADILQDVYGLSPMAVGSCYASFTIGSTISVLLCNHCLDRIYIRMRHTHKGVGKPEFRLPLAIIGAFALPVSVAAYGWIPEWKLPLLLLLFSVSLLGSCLMLAMIPLMTYIVDAFGIYSASALTGVMVTRCLCGTFLPLTTAPLMDRFGYGWAFSILAGSTLLLAPIPILMMRYGSKWRQYSKYSRDQ</sequence>
<dbReference type="PROSITE" id="PS50850">
    <property type="entry name" value="MFS"/>
    <property type="match status" value="1"/>
</dbReference>
<feature type="transmembrane region" description="Helical" evidence="6">
    <location>
        <begin position="435"/>
        <end position="455"/>
    </location>
</feature>
<evidence type="ECO:0000313" key="9">
    <source>
        <dbReference type="Proteomes" id="UP001174997"/>
    </source>
</evidence>
<evidence type="ECO:0000256" key="1">
    <source>
        <dbReference type="ARBA" id="ARBA00004141"/>
    </source>
</evidence>
<comment type="similarity">
    <text evidence="5">Belongs to the major facilitator superfamily. CAR1 family.</text>
</comment>
<evidence type="ECO:0000256" key="6">
    <source>
        <dbReference type="SAM" id="Phobius"/>
    </source>
</evidence>
<protein>
    <submittedName>
        <fullName evidence="8">Major facilitator superfamily domain-containing protein</fullName>
    </submittedName>
</protein>
<evidence type="ECO:0000256" key="5">
    <source>
        <dbReference type="ARBA" id="ARBA00038347"/>
    </source>
</evidence>
<feature type="transmembrane region" description="Helical" evidence="6">
    <location>
        <begin position="212"/>
        <end position="231"/>
    </location>
</feature>
<feature type="transmembrane region" description="Helical" evidence="6">
    <location>
        <begin position="499"/>
        <end position="521"/>
    </location>
</feature>
<feature type="transmembrane region" description="Helical" evidence="6">
    <location>
        <begin position="409"/>
        <end position="429"/>
    </location>
</feature>
<dbReference type="InterPro" id="IPR036259">
    <property type="entry name" value="MFS_trans_sf"/>
</dbReference>
<dbReference type="InterPro" id="IPR011701">
    <property type="entry name" value="MFS"/>
</dbReference>
<dbReference type="PANTHER" id="PTHR23502:SF163">
    <property type="entry name" value="MAJOR FACILITATOR SUPERFAMILY (MFS) PROFILE DOMAIN-CONTAINING PROTEIN"/>
    <property type="match status" value="1"/>
</dbReference>
<gene>
    <name evidence="8" type="ORF">QBC41DRAFT_22920</name>
</gene>
<comment type="subcellular location">
    <subcellularLocation>
        <location evidence="1">Membrane</location>
        <topology evidence="1">Multi-pass membrane protein</topology>
    </subcellularLocation>
</comment>
<feature type="transmembrane region" description="Helical" evidence="6">
    <location>
        <begin position="180"/>
        <end position="200"/>
    </location>
</feature>
<dbReference type="FunFam" id="1.20.1250.20:FF:000509">
    <property type="entry name" value="MFS general substrate transporter"/>
    <property type="match status" value="1"/>
</dbReference>
<dbReference type="Gene3D" id="1.20.1250.20">
    <property type="entry name" value="MFS general substrate transporter like domains"/>
    <property type="match status" value="1"/>
</dbReference>
<keyword evidence="9" id="KW-1185">Reference proteome</keyword>
<reference evidence="8" key="1">
    <citation type="submission" date="2023-06" db="EMBL/GenBank/DDBJ databases">
        <title>Genome-scale phylogeny and comparative genomics of the fungal order Sordariales.</title>
        <authorList>
            <consortium name="Lawrence Berkeley National Laboratory"/>
            <person name="Hensen N."/>
            <person name="Bonometti L."/>
            <person name="Westerberg I."/>
            <person name="Brannstrom I.O."/>
            <person name="Guillou S."/>
            <person name="Cros-Aarteil S."/>
            <person name="Calhoun S."/>
            <person name="Haridas S."/>
            <person name="Kuo A."/>
            <person name="Mondo S."/>
            <person name="Pangilinan J."/>
            <person name="Riley R."/>
            <person name="Labutti K."/>
            <person name="Andreopoulos B."/>
            <person name="Lipzen A."/>
            <person name="Chen C."/>
            <person name="Yanf M."/>
            <person name="Daum C."/>
            <person name="Ng V."/>
            <person name="Clum A."/>
            <person name="Steindorff A."/>
            <person name="Ohm R."/>
            <person name="Martin F."/>
            <person name="Silar P."/>
            <person name="Natvig D."/>
            <person name="Lalanne C."/>
            <person name="Gautier V."/>
            <person name="Ament-Velasquez S.L."/>
            <person name="Kruys A."/>
            <person name="Hutchinson M.I."/>
            <person name="Powell A.J."/>
            <person name="Barry K."/>
            <person name="Miller A.N."/>
            <person name="Grigoriev I.V."/>
            <person name="Debuchy R."/>
            <person name="Gladieux P."/>
            <person name="Thoren M.H."/>
            <person name="Johannesson H."/>
        </authorList>
    </citation>
    <scope>NUCLEOTIDE SEQUENCE</scope>
    <source>
        <strain evidence="8">CBS 307.81</strain>
    </source>
</reference>
<dbReference type="PANTHER" id="PTHR23502">
    <property type="entry name" value="MAJOR FACILITATOR SUPERFAMILY"/>
    <property type="match status" value="1"/>
</dbReference>
<feature type="domain" description="Major facilitator superfamily (MFS) profile" evidence="7">
    <location>
        <begin position="84"/>
        <end position="526"/>
    </location>
</feature>
<organism evidence="8 9">
    <name type="scientific">Cercophora samala</name>
    <dbReference type="NCBI Taxonomy" id="330535"/>
    <lineage>
        <taxon>Eukaryota</taxon>
        <taxon>Fungi</taxon>
        <taxon>Dikarya</taxon>
        <taxon>Ascomycota</taxon>
        <taxon>Pezizomycotina</taxon>
        <taxon>Sordariomycetes</taxon>
        <taxon>Sordariomycetidae</taxon>
        <taxon>Sordariales</taxon>
        <taxon>Lasiosphaeriaceae</taxon>
        <taxon>Cercophora</taxon>
    </lineage>
</organism>